<feature type="transmembrane region" description="Helical" evidence="1">
    <location>
        <begin position="6"/>
        <end position="23"/>
    </location>
</feature>
<keyword evidence="1" id="KW-1133">Transmembrane helix</keyword>
<sequence length="311" mass="36462">MNVINMVLLVMIVVAGIYMATNYTREVYKKKKGVLIKNHGTRKLQRKVNWEDWKDFFWRNPEQFAWITVILSFITLFGLAIGNIVGYIISFIFLVLLVLFLRWAKENYLNFPKIAKERLDKFNEEVRTAIKKQVTFEADNIQKFADKDSEFDTEPKVFEFPVDTKKMPAHPTYKVLKDIIIEQKLEFLVLSREYFSICQSAPTFKLFDHRVAGKLEHKKGGPGACNEFYYSQMANVQYDGKAIRIIYDGEREDAVFTCKPGDKATQPAIKALKEKLRLTERQKFHKMQEHLSYEEIKAKRIKSEKEDKDSA</sequence>
<keyword evidence="1" id="KW-0472">Membrane</keyword>
<reference evidence="2" key="1">
    <citation type="submission" date="2016-10" db="EMBL/GenBank/DDBJ databases">
        <authorList>
            <person name="de Groot N.N."/>
        </authorList>
    </citation>
    <scope>NUCLEOTIDE SEQUENCE</scope>
</reference>
<keyword evidence="1" id="KW-0812">Transmembrane</keyword>
<feature type="transmembrane region" description="Helical" evidence="1">
    <location>
        <begin position="64"/>
        <end position="81"/>
    </location>
</feature>
<organism evidence="2">
    <name type="scientific">hydrothermal vent metagenome</name>
    <dbReference type="NCBI Taxonomy" id="652676"/>
    <lineage>
        <taxon>unclassified sequences</taxon>
        <taxon>metagenomes</taxon>
        <taxon>ecological metagenomes</taxon>
    </lineage>
</organism>
<feature type="transmembrane region" description="Helical" evidence="1">
    <location>
        <begin position="87"/>
        <end position="104"/>
    </location>
</feature>
<dbReference type="AlphaFoldDB" id="A0A1W1BHN4"/>
<proteinExistence type="predicted"/>
<evidence type="ECO:0000256" key="1">
    <source>
        <dbReference type="SAM" id="Phobius"/>
    </source>
</evidence>
<dbReference type="EMBL" id="FPHE01000039">
    <property type="protein sequence ID" value="SFV53050.1"/>
    <property type="molecule type" value="Genomic_DNA"/>
</dbReference>
<gene>
    <name evidence="2" type="ORF">MNB_SV-12-647</name>
</gene>
<name>A0A1W1BHN4_9ZZZZ</name>
<protein>
    <submittedName>
        <fullName evidence="2">Uncharacterized protein</fullName>
    </submittedName>
</protein>
<evidence type="ECO:0000313" key="2">
    <source>
        <dbReference type="EMBL" id="SFV53050.1"/>
    </source>
</evidence>
<accession>A0A1W1BHN4</accession>